<reference evidence="2" key="1">
    <citation type="journal article" date="2018" name="DNA Res.">
        <title>Multiple hybrid de novo genome assembly of finger millet, an orphan allotetraploid crop.</title>
        <authorList>
            <person name="Hatakeyama M."/>
            <person name="Aluri S."/>
            <person name="Balachadran M.T."/>
            <person name="Sivarajan S.R."/>
            <person name="Patrignani A."/>
            <person name="Gruter S."/>
            <person name="Poveda L."/>
            <person name="Shimizu-Inatsugi R."/>
            <person name="Baeten J."/>
            <person name="Francoijs K.J."/>
            <person name="Nataraja K.N."/>
            <person name="Reddy Y.A.N."/>
            <person name="Phadnis S."/>
            <person name="Ravikumar R.L."/>
            <person name="Schlapbach R."/>
            <person name="Sreeman S.M."/>
            <person name="Shimizu K.K."/>
        </authorList>
    </citation>
    <scope>NUCLEOTIDE SEQUENCE</scope>
</reference>
<dbReference type="AlphaFoldDB" id="A0AAV5CC20"/>
<evidence type="ECO:0000313" key="3">
    <source>
        <dbReference type="Proteomes" id="UP001054889"/>
    </source>
</evidence>
<name>A0AAV5CC20_ELECO</name>
<gene>
    <name evidence="2" type="primary">ga12428</name>
    <name evidence="2" type="ORF">PR202_ga12428</name>
</gene>
<accession>A0AAV5CC20</accession>
<organism evidence="2 3">
    <name type="scientific">Eleusine coracana subsp. coracana</name>
    <dbReference type="NCBI Taxonomy" id="191504"/>
    <lineage>
        <taxon>Eukaryota</taxon>
        <taxon>Viridiplantae</taxon>
        <taxon>Streptophyta</taxon>
        <taxon>Embryophyta</taxon>
        <taxon>Tracheophyta</taxon>
        <taxon>Spermatophyta</taxon>
        <taxon>Magnoliopsida</taxon>
        <taxon>Liliopsida</taxon>
        <taxon>Poales</taxon>
        <taxon>Poaceae</taxon>
        <taxon>PACMAD clade</taxon>
        <taxon>Chloridoideae</taxon>
        <taxon>Cynodonteae</taxon>
        <taxon>Eleusininae</taxon>
        <taxon>Eleusine</taxon>
    </lineage>
</organism>
<keyword evidence="3" id="KW-1185">Reference proteome</keyword>
<dbReference type="InterPro" id="IPR026960">
    <property type="entry name" value="RVT-Znf"/>
</dbReference>
<reference evidence="2" key="2">
    <citation type="submission" date="2021-12" db="EMBL/GenBank/DDBJ databases">
        <title>Resequencing data analysis of finger millet.</title>
        <authorList>
            <person name="Hatakeyama M."/>
            <person name="Aluri S."/>
            <person name="Balachadran M.T."/>
            <person name="Sivarajan S.R."/>
            <person name="Poveda L."/>
            <person name="Shimizu-Inatsugi R."/>
            <person name="Schlapbach R."/>
            <person name="Sreeman S.M."/>
            <person name="Shimizu K.K."/>
        </authorList>
    </citation>
    <scope>NUCLEOTIDE SEQUENCE</scope>
</reference>
<proteinExistence type="predicted"/>
<comment type="caution">
    <text evidence="2">The sequence shown here is derived from an EMBL/GenBank/DDBJ whole genome shotgun (WGS) entry which is preliminary data.</text>
</comment>
<evidence type="ECO:0000259" key="1">
    <source>
        <dbReference type="Pfam" id="PF13966"/>
    </source>
</evidence>
<sequence length="229" mass="26198">MPYGSAHSGHFITNFFHDPDKSSNRRTVADALTNHGWVQDIRGVATVEVIMDFLHLWDLVTEMALRSGVSDKHIWRLNSSGHYSAWSAYEALFQGSILFSPWEQIWKTWAPNKCRLLLWLVSHDRCWTADHLKRRHLPHPESCPFCDQEDETIDHLLTGCVFAHQFWFTVLQRFGLAALAPQPVDNLFETWWSRIAAMVSGTTQQGLNSVIILEPGCFGSIGMIVFSTR</sequence>
<feature type="domain" description="Reverse transcriptase zinc-binding" evidence="1">
    <location>
        <begin position="83"/>
        <end position="167"/>
    </location>
</feature>
<dbReference type="EMBL" id="BQKI01000005">
    <property type="protein sequence ID" value="GJM95659.1"/>
    <property type="molecule type" value="Genomic_DNA"/>
</dbReference>
<evidence type="ECO:0000313" key="2">
    <source>
        <dbReference type="EMBL" id="GJM95659.1"/>
    </source>
</evidence>
<dbReference type="Pfam" id="PF13966">
    <property type="entry name" value="zf-RVT"/>
    <property type="match status" value="1"/>
</dbReference>
<dbReference type="Proteomes" id="UP001054889">
    <property type="component" value="Unassembled WGS sequence"/>
</dbReference>
<protein>
    <recommendedName>
        <fullName evidence="1">Reverse transcriptase zinc-binding domain-containing protein</fullName>
    </recommendedName>
</protein>